<dbReference type="GO" id="GO:0017025">
    <property type="term" value="F:TBP-class protein binding"/>
    <property type="evidence" value="ECO:0007669"/>
    <property type="project" value="TreeGrafter"/>
</dbReference>
<dbReference type="RefSeq" id="XP_056037244.1">
    <property type="nucleotide sequence ID" value="XM_056180108.1"/>
</dbReference>
<dbReference type="EMBL" id="CP115611">
    <property type="protein sequence ID" value="WBW73001.1"/>
    <property type="molecule type" value="Genomic_DNA"/>
</dbReference>
<evidence type="ECO:0000313" key="1">
    <source>
        <dbReference type="EMBL" id="WBW73001.1"/>
    </source>
</evidence>
<reference evidence="1 2" key="1">
    <citation type="journal article" date="2023" name="G3 (Bethesda)">
        <title>A high-quality reference genome for the fission yeast Schizosaccharomyces osmophilus.</title>
        <authorList>
            <person name="Jia G.S."/>
            <person name="Zhang W.C."/>
            <person name="Liang Y."/>
            <person name="Liu X.H."/>
            <person name="Rhind N."/>
            <person name="Pidoux A."/>
            <person name="Brysch-Herzberg M."/>
            <person name="Du L.L."/>
        </authorList>
    </citation>
    <scope>NUCLEOTIDE SEQUENCE [LARGE SCALE GENOMIC DNA]</scope>
    <source>
        <strain evidence="1 2">CBS 15793</strain>
    </source>
</reference>
<dbReference type="Proteomes" id="UP001212411">
    <property type="component" value="Chromosome 1"/>
</dbReference>
<dbReference type="GeneID" id="80874797"/>
<dbReference type="InterPro" id="IPR007224">
    <property type="entry name" value="TIF_Rrn11"/>
</dbReference>
<dbReference type="PANTHER" id="PTHR28244">
    <property type="entry name" value="RNA POLYMERASE I-SPECIFIC TRANSCRIPTION INITIATION FACTOR RRN11"/>
    <property type="match status" value="1"/>
</dbReference>
<keyword evidence="1" id="KW-0396">Initiation factor</keyword>
<sequence>MFNPCTVRNKRSTLRDIAPKESNTSVPRIPLPASRFKTKHIDALCALMHLSLLREDYNRAYHAFSLLLRSKGVDMSKMWNIGLEILNQIKPDDSTEYMERLIARFPANPNKNRTQRSLTSEQFYPAYILLLIQRQEYQRAMNSLDEYMLSPPFNQNKALYEYSGMLCLELAKNETSDHERDQWLQKAKQNLHDAGVSLNV</sequence>
<dbReference type="InterPro" id="IPR053029">
    <property type="entry name" value="RNA_pol_I-specific_init_factor"/>
</dbReference>
<dbReference type="PANTHER" id="PTHR28244:SF1">
    <property type="entry name" value="RNA POLYMERASE I-SPECIFIC TRANSCRIPTION INITIATION FACTOR RRN11"/>
    <property type="match status" value="1"/>
</dbReference>
<protein>
    <submittedName>
        <fullName evidence="1">RNA polymerase I general transcription initiation factor subunit Rrn11</fullName>
    </submittedName>
</protein>
<name>A0AAE9WB41_9SCHI</name>
<evidence type="ECO:0000313" key="2">
    <source>
        <dbReference type="Proteomes" id="UP001212411"/>
    </source>
</evidence>
<organism evidence="1 2">
    <name type="scientific">Schizosaccharomyces osmophilus</name>
    <dbReference type="NCBI Taxonomy" id="2545709"/>
    <lineage>
        <taxon>Eukaryota</taxon>
        <taxon>Fungi</taxon>
        <taxon>Dikarya</taxon>
        <taxon>Ascomycota</taxon>
        <taxon>Taphrinomycotina</taxon>
        <taxon>Schizosaccharomycetes</taxon>
        <taxon>Schizosaccharomycetales</taxon>
        <taxon>Schizosaccharomycetaceae</taxon>
        <taxon>Schizosaccharomyces</taxon>
    </lineage>
</organism>
<proteinExistence type="predicted"/>
<dbReference type="GO" id="GO:0003743">
    <property type="term" value="F:translation initiation factor activity"/>
    <property type="evidence" value="ECO:0007669"/>
    <property type="project" value="UniProtKB-KW"/>
</dbReference>
<gene>
    <name evidence="1" type="primary">rrn11</name>
    <name evidence="1" type="ORF">SOMG_01315</name>
</gene>
<keyword evidence="1" id="KW-0648">Protein biosynthesis</keyword>
<dbReference type="GO" id="GO:0001181">
    <property type="term" value="F:RNA polymerase I general transcription initiation factor activity"/>
    <property type="evidence" value="ECO:0007669"/>
    <property type="project" value="InterPro"/>
</dbReference>
<accession>A0AAE9WB41</accession>
<dbReference type="Pfam" id="PF04090">
    <property type="entry name" value="Rrn11"/>
    <property type="match status" value="1"/>
</dbReference>
<dbReference type="GO" id="GO:0070860">
    <property type="term" value="C:RNA polymerase I core factor complex"/>
    <property type="evidence" value="ECO:0007669"/>
    <property type="project" value="TreeGrafter"/>
</dbReference>
<dbReference type="KEGG" id="som:SOMG_01315"/>
<dbReference type="GO" id="GO:0042790">
    <property type="term" value="P:nucleolar large rRNA transcription by RNA polymerase I"/>
    <property type="evidence" value="ECO:0007669"/>
    <property type="project" value="TreeGrafter"/>
</dbReference>
<keyword evidence="2" id="KW-1185">Reference proteome</keyword>
<dbReference type="GO" id="GO:0001164">
    <property type="term" value="F:RNA polymerase I core promoter sequence-specific DNA binding"/>
    <property type="evidence" value="ECO:0007669"/>
    <property type="project" value="InterPro"/>
</dbReference>
<dbReference type="AlphaFoldDB" id="A0AAE9WB41"/>